<feature type="modified residue" description="4-aspartylphosphate" evidence="5">
    <location>
        <position position="50"/>
    </location>
</feature>
<sequence length="223" mass="23534">MPVTVALVEDHPLVLAGLGTVLAPYADRVRLLAGPLAPVAALAVDVVLHDPFTGPQPGSPDPRRVLGRPRARLIVFSWRGDADLVAVAFAAGADGYLVKSSTATELVDAVERVHAGETVRPGERRAPYDALPWRGAAHGLSVRESEVIAMVSRGLTNAEIAAEAYVSINTVKTYIRSAYRKIGATTRSQAVIWALGHGFDPTPSPWVDVPTLRVVPPAVAGTS</sequence>
<dbReference type="PANTHER" id="PTHR44688:SF25">
    <property type="entry name" value="HTH LUXR-TYPE DOMAIN-CONTAINING PROTEIN"/>
    <property type="match status" value="1"/>
</dbReference>
<evidence type="ECO:0000313" key="9">
    <source>
        <dbReference type="Proteomes" id="UP000679307"/>
    </source>
</evidence>
<reference evidence="8 9" key="1">
    <citation type="submission" date="2021-05" db="EMBL/GenBank/DDBJ databases">
        <title>Complete genome of Nocardioides aquaticus KCTC 9944T isolated from meromictic and hypersaline Ekho Lake, Antarctica.</title>
        <authorList>
            <person name="Hwang K."/>
            <person name="Kim K.M."/>
            <person name="Choe H."/>
        </authorList>
    </citation>
    <scope>NUCLEOTIDE SEQUENCE [LARGE SCALE GENOMIC DNA]</scope>
    <source>
        <strain evidence="8 9">KCTC 9944</strain>
    </source>
</reference>
<dbReference type="Gene3D" id="3.40.50.2300">
    <property type="match status" value="1"/>
</dbReference>
<evidence type="ECO:0000259" key="7">
    <source>
        <dbReference type="PROSITE" id="PS50110"/>
    </source>
</evidence>
<dbReference type="InterPro" id="IPR016032">
    <property type="entry name" value="Sig_transdc_resp-reg_C-effctor"/>
</dbReference>
<keyword evidence="4" id="KW-0804">Transcription</keyword>
<name>A0ABX8EI77_9ACTN</name>
<dbReference type="SUPFAM" id="SSF46894">
    <property type="entry name" value="C-terminal effector domain of the bipartite response regulators"/>
    <property type="match status" value="1"/>
</dbReference>
<evidence type="ECO:0000259" key="6">
    <source>
        <dbReference type="PROSITE" id="PS50043"/>
    </source>
</evidence>
<keyword evidence="9" id="KW-1185">Reference proteome</keyword>
<dbReference type="InterPro" id="IPR001789">
    <property type="entry name" value="Sig_transdc_resp-reg_receiver"/>
</dbReference>
<dbReference type="Proteomes" id="UP000679307">
    <property type="component" value="Chromosome"/>
</dbReference>
<dbReference type="CDD" id="cd17535">
    <property type="entry name" value="REC_NarL-like"/>
    <property type="match status" value="1"/>
</dbReference>
<organism evidence="8 9">
    <name type="scientific">Nocardioides aquaticus</name>
    <dbReference type="NCBI Taxonomy" id="160826"/>
    <lineage>
        <taxon>Bacteria</taxon>
        <taxon>Bacillati</taxon>
        <taxon>Actinomycetota</taxon>
        <taxon>Actinomycetes</taxon>
        <taxon>Propionibacteriales</taxon>
        <taxon>Nocardioidaceae</taxon>
        <taxon>Nocardioides</taxon>
    </lineage>
</organism>
<dbReference type="InterPro" id="IPR058245">
    <property type="entry name" value="NreC/VraR/RcsB-like_REC"/>
</dbReference>
<dbReference type="PROSITE" id="PS50110">
    <property type="entry name" value="RESPONSE_REGULATORY"/>
    <property type="match status" value="1"/>
</dbReference>
<gene>
    <name evidence="8" type="primary">vraR_2</name>
    <name evidence="8" type="ORF">ENKNEFLB_00755</name>
</gene>
<evidence type="ECO:0000313" key="8">
    <source>
        <dbReference type="EMBL" id="QVT78378.1"/>
    </source>
</evidence>
<dbReference type="PANTHER" id="PTHR44688">
    <property type="entry name" value="DNA-BINDING TRANSCRIPTIONAL ACTIVATOR DEVR_DOSR"/>
    <property type="match status" value="1"/>
</dbReference>
<dbReference type="SUPFAM" id="SSF52172">
    <property type="entry name" value="CheY-like"/>
    <property type="match status" value="1"/>
</dbReference>
<feature type="domain" description="Response regulatory" evidence="7">
    <location>
        <begin position="4"/>
        <end position="114"/>
    </location>
</feature>
<proteinExistence type="predicted"/>
<dbReference type="Pfam" id="PF00196">
    <property type="entry name" value="GerE"/>
    <property type="match status" value="1"/>
</dbReference>
<evidence type="ECO:0000256" key="2">
    <source>
        <dbReference type="ARBA" id="ARBA00023015"/>
    </source>
</evidence>
<protein>
    <submittedName>
        <fullName evidence="8">Response regulator protein VraR</fullName>
    </submittedName>
</protein>
<dbReference type="InterPro" id="IPR011006">
    <property type="entry name" value="CheY-like_superfamily"/>
</dbReference>
<dbReference type="PRINTS" id="PR00038">
    <property type="entry name" value="HTHLUXR"/>
</dbReference>
<evidence type="ECO:0000256" key="3">
    <source>
        <dbReference type="ARBA" id="ARBA00023125"/>
    </source>
</evidence>
<accession>A0ABX8EI77</accession>
<dbReference type="EMBL" id="CP075371">
    <property type="protein sequence ID" value="QVT78378.1"/>
    <property type="molecule type" value="Genomic_DNA"/>
</dbReference>
<dbReference type="PROSITE" id="PS50043">
    <property type="entry name" value="HTH_LUXR_2"/>
    <property type="match status" value="1"/>
</dbReference>
<dbReference type="RefSeq" id="WP_214057967.1">
    <property type="nucleotide sequence ID" value="NZ_BAAAHS010000167.1"/>
</dbReference>
<keyword evidence="3" id="KW-0238">DNA-binding</keyword>
<feature type="domain" description="HTH luxR-type" evidence="6">
    <location>
        <begin position="132"/>
        <end position="198"/>
    </location>
</feature>
<dbReference type="SMART" id="SM00421">
    <property type="entry name" value="HTH_LUXR"/>
    <property type="match status" value="1"/>
</dbReference>
<keyword evidence="1 5" id="KW-0597">Phosphoprotein</keyword>
<evidence type="ECO:0000256" key="5">
    <source>
        <dbReference type="PROSITE-ProRule" id="PRU00169"/>
    </source>
</evidence>
<evidence type="ECO:0000256" key="4">
    <source>
        <dbReference type="ARBA" id="ARBA00023163"/>
    </source>
</evidence>
<evidence type="ECO:0000256" key="1">
    <source>
        <dbReference type="ARBA" id="ARBA00022553"/>
    </source>
</evidence>
<keyword evidence="2" id="KW-0805">Transcription regulation</keyword>
<dbReference type="InterPro" id="IPR000792">
    <property type="entry name" value="Tscrpt_reg_LuxR_C"/>
</dbReference>
<dbReference type="CDD" id="cd06170">
    <property type="entry name" value="LuxR_C_like"/>
    <property type="match status" value="1"/>
</dbReference>